<proteinExistence type="predicted"/>
<feature type="compositionally biased region" description="Polar residues" evidence="2">
    <location>
        <begin position="415"/>
        <end position="425"/>
    </location>
</feature>
<feature type="compositionally biased region" description="Polar residues" evidence="2">
    <location>
        <begin position="843"/>
        <end position="853"/>
    </location>
</feature>
<feature type="region of interest" description="Disordered" evidence="2">
    <location>
        <begin position="361"/>
        <end position="401"/>
    </location>
</feature>
<protein>
    <submittedName>
        <fullName evidence="4">Zinc finger, CCHC domain containing 2</fullName>
    </submittedName>
</protein>
<dbReference type="Pfam" id="PF25479">
    <property type="entry name" value="Vts1"/>
    <property type="match status" value="1"/>
</dbReference>
<evidence type="ECO:0000256" key="2">
    <source>
        <dbReference type="SAM" id="MobiDB-lite"/>
    </source>
</evidence>
<dbReference type="InterPro" id="IPR001878">
    <property type="entry name" value="Znf_CCHC"/>
</dbReference>
<dbReference type="Gene3D" id="3.30.1520.10">
    <property type="entry name" value="Phox-like domain"/>
    <property type="match status" value="1"/>
</dbReference>
<dbReference type="InterPro" id="IPR042793">
    <property type="entry name" value="ZCCHC2"/>
</dbReference>
<dbReference type="InterPro" id="IPR036871">
    <property type="entry name" value="PX_dom_sf"/>
</dbReference>
<dbReference type="InterPro" id="IPR057327">
    <property type="entry name" value="Vts1_dom"/>
</dbReference>
<dbReference type="AlphaFoldDB" id="A0A6I8PKH7"/>
<feature type="region of interest" description="Disordered" evidence="2">
    <location>
        <begin position="415"/>
        <end position="445"/>
    </location>
</feature>
<reference evidence="4" key="1">
    <citation type="journal article" date="2010" name="Science">
        <title>The genome of the Western clawed frog Xenopus tropicalis.</title>
        <authorList>
            <person name="Hellsten U."/>
            <person name="Harland R.M."/>
            <person name="Gilchrist M.J."/>
            <person name="Hendrix D."/>
            <person name="Jurka J."/>
            <person name="Kapitonov V."/>
            <person name="Ovcharenko I."/>
            <person name="Putnam N.H."/>
            <person name="Shu S."/>
            <person name="Taher L."/>
            <person name="Blitz I.L."/>
            <person name="Blumberg B."/>
            <person name="Dichmann D.S."/>
            <person name="Dubchak I."/>
            <person name="Amaya E."/>
            <person name="Detter J.C."/>
            <person name="Fletcher R."/>
            <person name="Gerhard D.S."/>
            <person name="Goodstein D."/>
            <person name="Graves T."/>
            <person name="Grigoriev I.V."/>
            <person name="Grimwood J."/>
            <person name="Kawashima T."/>
            <person name="Lindquist E."/>
            <person name="Lucas S.M."/>
            <person name="Mead P.E."/>
            <person name="Mitros T."/>
            <person name="Ogino H."/>
            <person name="Ohta Y."/>
            <person name="Poliakov A.V."/>
            <person name="Pollet N."/>
            <person name="Robert J."/>
            <person name="Salamov A."/>
            <person name="Sater A.K."/>
            <person name="Schmutz J."/>
            <person name="Terry A."/>
            <person name="Vize P.D."/>
            <person name="Warren W.C."/>
            <person name="Wells D."/>
            <person name="Wills A."/>
            <person name="Wilson R.K."/>
            <person name="Zimmerman L.B."/>
            <person name="Zorn A.M."/>
            <person name="Grainger R."/>
            <person name="Grammer T."/>
            <person name="Khokha M.K."/>
            <person name="Richardson P.M."/>
            <person name="Rokhsar D.S."/>
        </authorList>
    </citation>
    <scope>NUCLEOTIDE SEQUENCE [LARGE SCALE GENOMIC DNA]</scope>
    <source>
        <strain evidence="4">Nigerian</strain>
    </source>
</reference>
<gene>
    <name evidence="4" type="primary">zcchc2</name>
</gene>
<keyword evidence="1" id="KW-0862">Zinc</keyword>
<dbReference type="FunCoup" id="A0A6I8PKH7">
    <property type="interactions" value="839"/>
</dbReference>
<dbReference type="SUPFAM" id="SSF64268">
    <property type="entry name" value="PX domain"/>
    <property type="match status" value="1"/>
</dbReference>
<dbReference type="InterPro" id="IPR058599">
    <property type="entry name" value="PHAT_Smg/ZCCHC2-like"/>
</dbReference>
<dbReference type="GO" id="GO:0035091">
    <property type="term" value="F:phosphatidylinositol binding"/>
    <property type="evidence" value="ECO:0007669"/>
    <property type="project" value="InterPro"/>
</dbReference>
<evidence type="ECO:0000259" key="3">
    <source>
        <dbReference type="PROSITE" id="PS50158"/>
    </source>
</evidence>
<feature type="region of interest" description="Disordered" evidence="2">
    <location>
        <begin position="825"/>
        <end position="853"/>
    </location>
</feature>
<dbReference type="InParanoid" id="A0A6I8PKH7"/>
<feature type="compositionally biased region" description="Polar residues" evidence="2">
    <location>
        <begin position="361"/>
        <end position="377"/>
    </location>
</feature>
<feature type="compositionally biased region" description="Basic and acidic residues" evidence="2">
    <location>
        <begin position="472"/>
        <end position="491"/>
    </location>
</feature>
<feature type="compositionally biased region" description="Pro residues" evidence="2">
    <location>
        <begin position="828"/>
        <end position="842"/>
    </location>
</feature>
<dbReference type="GO" id="GO:0003676">
    <property type="term" value="F:nucleic acid binding"/>
    <property type="evidence" value="ECO:0007669"/>
    <property type="project" value="InterPro"/>
</dbReference>
<dbReference type="GO" id="GO:0008270">
    <property type="term" value="F:zinc ion binding"/>
    <property type="evidence" value="ECO:0007669"/>
    <property type="project" value="UniProtKB-KW"/>
</dbReference>
<dbReference type="Ensembl" id="ENSXETT00000062423">
    <property type="protein sequence ID" value="ENSXETP00000058372"/>
    <property type="gene ID" value="ENSXETG00000032980"/>
</dbReference>
<dbReference type="Pfam" id="PF26034">
    <property type="entry name" value="PHAT_SMAUG"/>
    <property type="match status" value="1"/>
</dbReference>
<reference evidence="4" key="2">
    <citation type="submission" date="2020-05" db="UniProtKB">
        <authorList>
            <consortium name="Ensembl"/>
        </authorList>
    </citation>
    <scope>IDENTIFICATION</scope>
</reference>
<evidence type="ECO:0000256" key="1">
    <source>
        <dbReference type="PROSITE-ProRule" id="PRU00047"/>
    </source>
</evidence>
<sequence length="1039" mass="113072">MLKMKLPLKKSKHKASDEEEEDEEERAAMCDTPHDWAAPGDSLHRETVYRWFVKSLGPANRLEFAYGLLDLCNPLELRFLGSCLEDLARRDCHYLRECENKANGLAGEPLLGDLGEPISRAKLIIYLALLNSGSREVASRLYRLLLPEVGIERVLGGRDREEDSAEAATAREELLLLFTMASLHPAFTFHQRVTLRERLDRLREAMGRKSRPEGSVNEYLPNSEDHVSSNDSVCHNGISTVSHKLQNEAVHIEKIAFKGAQRKRADKNLEYTFKVTWSDHSVTSVTKSHHELLEFLLMLPNELSREAFDETILRALNQGSQKREDRRHTDLEPIIRLMFRSPSQALLQNQKVYKFFNSLPMESSPSRSIVQANQKSCKTPELFKEDSSEASSQEEENQHRLTIYKKPLGKCPVVKNTSTIKNSPTDGLHKQPCEQNGETDWRKSACPKSSHSEHCINLEHARTVDNWNLRMTSREKTPSQRYNAEKLDGRSINRNNGVKTVQSLRTTVGKEQTLEVGSGHDTCGETSSESYSSPSSPRHDRRESFESEDEKERDTDSNSDESTKNGPSFPTFGTVTAPIAKSVSLGNDEARVNNNLHLPKYSHIPFLAPMHCMISNGSEKLDPVLISPGSVSSVREPFSQAPIGMGQKLVASATGESEKHIEILTPLPLPSTFLPRNCQPSNHALHLPVSRLKISSPQGPAETCTMNGSAQTGLALGTASGFISGHSSVGFSPSPSAAPDPITKHLSQVVGLNQVVPHRDGGAMPPPTNLKLVLPSTNLSPAPPAVPYPLPGATLASANTNVLNAAATTASSQPASVGIGLGQATVPPAVPTHTPGPAPSPSPALTHSTAQSDSTPFISAAVNNTSTNGTLLTPQPVGPGACGSCGRRCSCGNNGGAPVSYIYANTVPGPVYRGSPFLTFVNGTYLNQAHQSNGAQLPFYLTPYPNGLMHDPLLGGQTSYGMQQIPGYGRFFPGYQTPNVVASANGSGPKKSSNVSCYNCGLTGHYANDCKQPHMEANQQVAIVIGMVCSWAEKNYQNI</sequence>
<name>A0A6I8PKH7_XENTR</name>
<dbReference type="Pfam" id="PF00098">
    <property type="entry name" value="zf-CCHC"/>
    <property type="match status" value="1"/>
</dbReference>
<feature type="compositionally biased region" description="Low complexity" evidence="2">
    <location>
        <begin position="527"/>
        <end position="536"/>
    </location>
</feature>
<dbReference type="PROSITE" id="PS50158">
    <property type="entry name" value="ZF_CCHC"/>
    <property type="match status" value="1"/>
</dbReference>
<dbReference type="GeneTree" id="ENSGT00520000055637"/>
<dbReference type="InterPro" id="IPR036875">
    <property type="entry name" value="Znf_CCHC_sf"/>
</dbReference>
<feature type="compositionally biased region" description="Polar residues" evidence="2">
    <location>
        <begin position="564"/>
        <end position="574"/>
    </location>
</feature>
<feature type="compositionally biased region" description="Basic and acidic residues" evidence="2">
    <location>
        <begin position="537"/>
        <end position="556"/>
    </location>
</feature>
<feature type="region of interest" description="Disordered" evidence="2">
    <location>
        <begin position="206"/>
        <end position="230"/>
    </location>
</feature>
<dbReference type="PANTHER" id="PTHR46939">
    <property type="entry name" value="ZINC FINGER CCHC DOMAIN-CONTAINING PROTEIN 2"/>
    <property type="match status" value="1"/>
</dbReference>
<organism evidence="4">
    <name type="scientific">Xenopus tropicalis</name>
    <name type="common">Western clawed frog</name>
    <name type="synonym">Silurana tropicalis</name>
    <dbReference type="NCBI Taxonomy" id="8364"/>
    <lineage>
        <taxon>Eukaryota</taxon>
        <taxon>Metazoa</taxon>
        <taxon>Chordata</taxon>
        <taxon>Craniata</taxon>
        <taxon>Vertebrata</taxon>
        <taxon>Euteleostomi</taxon>
        <taxon>Amphibia</taxon>
        <taxon>Batrachia</taxon>
        <taxon>Anura</taxon>
        <taxon>Pipoidea</taxon>
        <taxon>Pipidae</taxon>
        <taxon>Xenopodinae</taxon>
        <taxon>Xenopus</taxon>
        <taxon>Silurana</taxon>
    </lineage>
</organism>
<feature type="compositionally biased region" description="Polar residues" evidence="2">
    <location>
        <begin position="492"/>
        <end position="510"/>
    </location>
</feature>
<dbReference type="Bgee" id="ENSXETG00000032980">
    <property type="expression patterns" value="Expressed in 2-cell stage embryo and 12 other cell types or tissues"/>
</dbReference>
<keyword evidence="1" id="KW-0479">Metal-binding</keyword>
<feature type="domain" description="CCHC-type" evidence="3">
    <location>
        <begin position="997"/>
        <end position="1012"/>
    </location>
</feature>
<dbReference type="SMART" id="SM00343">
    <property type="entry name" value="ZnF_C2HC"/>
    <property type="match status" value="1"/>
</dbReference>
<keyword evidence="1" id="KW-0863">Zinc-finger</keyword>
<dbReference type="Gene3D" id="4.10.60.10">
    <property type="entry name" value="Zinc finger, CCHC-type"/>
    <property type="match status" value="1"/>
</dbReference>
<feature type="compositionally biased region" description="Basic residues" evidence="2">
    <location>
        <begin position="1"/>
        <end position="13"/>
    </location>
</feature>
<dbReference type="SUPFAM" id="SSF57756">
    <property type="entry name" value="Retrovirus zinc finger-like domains"/>
    <property type="match status" value="1"/>
</dbReference>
<evidence type="ECO:0000313" key="4">
    <source>
        <dbReference type="Ensembl" id="ENSXETP00000058372"/>
    </source>
</evidence>
<accession>A0A6I8PKH7</accession>
<dbReference type="PANTHER" id="PTHR46939:SF1">
    <property type="entry name" value="ZINC FINGER CCHC DOMAIN-CONTAINING PROTEIN 2"/>
    <property type="match status" value="1"/>
</dbReference>
<feature type="region of interest" description="Disordered" evidence="2">
    <location>
        <begin position="1"/>
        <end position="28"/>
    </location>
</feature>
<feature type="region of interest" description="Disordered" evidence="2">
    <location>
        <begin position="472"/>
        <end position="574"/>
    </location>
</feature>